<dbReference type="Proteomes" id="UP000749559">
    <property type="component" value="Unassembled WGS sequence"/>
</dbReference>
<proteinExistence type="predicted"/>
<dbReference type="InterPro" id="IPR053231">
    <property type="entry name" value="GPCR_LN-TM7"/>
</dbReference>
<evidence type="ECO:0000313" key="6">
    <source>
        <dbReference type="Proteomes" id="UP000749559"/>
    </source>
</evidence>
<dbReference type="Gene3D" id="1.20.1070.10">
    <property type="entry name" value="Rhodopsin 7-helix transmembrane proteins"/>
    <property type="match status" value="1"/>
</dbReference>
<sequence>MCAVQDGFLLDTISCDFVWNEFNNVEVPGWGLAKFSFGILVDYNPSAGNKVGFIFKDNIKTFGCGLTNSENLDCVSYCADGFQYTNGECVLKYHAFDMTLTGRWTTQEFGMISNTKIWQSLKKALLELFLEVLEQCIIEEIKLEPSFNNSSSIYGFIQFDVTGKYKLKVGNMVPLDEIHAKLFNNILTESNSASPKRTNVLIDLNKTCLSLFGERSCWNHGRVTKSGENIVTERNEKTLIFNPSKTNQSAIATSIPLKPYNTTDCPRKLVRPNSVKILANESVLSIDTGNLLSEDEFILVGNMVYVCVNETGEFANWTAVWRYDDTMGLLTIICTTLSLVCMFIRLILQPFVSLFQNFPGKLQFLFILSLFLASLLFLIRPNCTDIKYLCVTLGVLIHWSYLAVFTWTVIIARDMFYIFSPSSFAKSTDTNVSVLKLYALLAWGIPAVIVAISLGLDFSNIDPVFKPMYGREICWISQRYPLLIFFTTPIAIAILVNMGFFIPTAISLWKSMKQRVQSCNQTSEYPFGIYVKLFCLTGLTWIFAFIAPYNIALWYIFIVLNASQGVYIFIAFVLKRKVWDSLTFSKDSKKSKAKTSSSHLSTSSM</sequence>
<gene>
    <name evidence="5" type="ORF">OFUS_LOCUS1190</name>
</gene>
<dbReference type="GO" id="GO:0016020">
    <property type="term" value="C:membrane"/>
    <property type="evidence" value="ECO:0007669"/>
    <property type="project" value="UniProtKB-SubCell"/>
</dbReference>
<evidence type="ECO:0000256" key="4">
    <source>
        <dbReference type="ARBA" id="ARBA00023136"/>
    </source>
</evidence>
<evidence type="ECO:0000256" key="1">
    <source>
        <dbReference type="ARBA" id="ARBA00004141"/>
    </source>
</evidence>
<dbReference type="InterPro" id="IPR017981">
    <property type="entry name" value="GPCR_2-like_7TM"/>
</dbReference>
<keyword evidence="4" id="KW-0472">Membrane</keyword>
<evidence type="ECO:0000256" key="3">
    <source>
        <dbReference type="ARBA" id="ARBA00022989"/>
    </source>
</evidence>
<keyword evidence="6" id="KW-1185">Reference proteome</keyword>
<dbReference type="PANTHER" id="PTHR45902">
    <property type="entry name" value="LATROPHILIN RECEPTOR-LIKE PROTEIN A"/>
    <property type="match status" value="1"/>
</dbReference>
<evidence type="ECO:0000313" key="5">
    <source>
        <dbReference type="EMBL" id="CAH1773615.1"/>
    </source>
</evidence>
<dbReference type="PANTHER" id="PTHR45902:SF4">
    <property type="entry name" value="G-PROTEIN COUPLED RECEPTORS FAMILY 2 PROFILE 2 DOMAIN-CONTAINING PROTEIN"/>
    <property type="match status" value="1"/>
</dbReference>
<keyword evidence="3" id="KW-1133">Transmembrane helix</keyword>
<dbReference type="EMBL" id="CAIIXF020000001">
    <property type="protein sequence ID" value="CAH1773615.1"/>
    <property type="molecule type" value="Genomic_DNA"/>
</dbReference>
<dbReference type="InterPro" id="IPR000832">
    <property type="entry name" value="GPCR_2_secretin-like"/>
</dbReference>
<dbReference type="CDD" id="cd15039">
    <property type="entry name" value="7tmB3_Methuselah-like"/>
    <property type="match status" value="1"/>
</dbReference>
<protein>
    <submittedName>
        <fullName evidence="5">Uncharacterized protein</fullName>
    </submittedName>
</protein>
<dbReference type="OrthoDB" id="6134459at2759"/>
<dbReference type="AlphaFoldDB" id="A0A8J1XZB9"/>
<name>A0A8J1XZB9_OWEFU</name>
<dbReference type="GO" id="GO:0007166">
    <property type="term" value="P:cell surface receptor signaling pathway"/>
    <property type="evidence" value="ECO:0007669"/>
    <property type="project" value="InterPro"/>
</dbReference>
<dbReference type="GO" id="GO:0004930">
    <property type="term" value="F:G protein-coupled receptor activity"/>
    <property type="evidence" value="ECO:0007669"/>
    <property type="project" value="InterPro"/>
</dbReference>
<dbReference type="Pfam" id="PF00002">
    <property type="entry name" value="7tm_2"/>
    <property type="match status" value="1"/>
</dbReference>
<comment type="subcellular location">
    <subcellularLocation>
        <location evidence="1">Membrane</location>
        <topology evidence="1">Multi-pass membrane protein</topology>
    </subcellularLocation>
</comment>
<organism evidence="5 6">
    <name type="scientific">Owenia fusiformis</name>
    <name type="common">Polychaete worm</name>
    <dbReference type="NCBI Taxonomy" id="6347"/>
    <lineage>
        <taxon>Eukaryota</taxon>
        <taxon>Metazoa</taxon>
        <taxon>Spiralia</taxon>
        <taxon>Lophotrochozoa</taxon>
        <taxon>Annelida</taxon>
        <taxon>Polychaeta</taxon>
        <taxon>Sedentaria</taxon>
        <taxon>Canalipalpata</taxon>
        <taxon>Sabellida</taxon>
        <taxon>Oweniida</taxon>
        <taxon>Oweniidae</taxon>
        <taxon>Owenia</taxon>
    </lineage>
</organism>
<evidence type="ECO:0000256" key="2">
    <source>
        <dbReference type="ARBA" id="ARBA00022692"/>
    </source>
</evidence>
<keyword evidence="2" id="KW-0812">Transmembrane</keyword>
<accession>A0A8J1XZB9</accession>
<dbReference type="PROSITE" id="PS50261">
    <property type="entry name" value="G_PROTEIN_RECEP_F2_4"/>
    <property type="match status" value="1"/>
</dbReference>
<reference evidence="5" key="1">
    <citation type="submission" date="2022-03" db="EMBL/GenBank/DDBJ databases">
        <authorList>
            <person name="Martin C."/>
        </authorList>
    </citation>
    <scope>NUCLEOTIDE SEQUENCE</scope>
</reference>
<comment type="caution">
    <text evidence="5">The sequence shown here is derived from an EMBL/GenBank/DDBJ whole genome shotgun (WGS) entry which is preliminary data.</text>
</comment>